<dbReference type="Pfam" id="PF13545">
    <property type="entry name" value="HTH_Crp_2"/>
    <property type="match status" value="1"/>
</dbReference>
<dbReference type="Gene3D" id="3.40.50.720">
    <property type="entry name" value="NAD(P)-binding Rossmann-like Domain"/>
    <property type="match status" value="1"/>
</dbReference>
<dbReference type="Proteomes" id="UP000548082">
    <property type="component" value="Unassembled WGS sequence"/>
</dbReference>
<dbReference type="Gene3D" id="1.10.10.10">
    <property type="entry name" value="Winged helix-like DNA-binding domain superfamily/Winged helix DNA-binding domain"/>
    <property type="match status" value="1"/>
</dbReference>
<dbReference type="GO" id="GO:0006355">
    <property type="term" value="P:regulation of DNA-templated transcription"/>
    <property type="evidence" value="ECO:0007669"/>
    <property type="project" value="InterPro"/>
</dbReference>
<dbReference type="InterPro" id="IPR018490">
    <property type="entry name" value="cNMP-bd_dom_sf"/>
</dbReference>
<sequence>MCFIPTEKSKENTIPQCISPYAITKYASEKYLDIYANTYGFEYTVLRDATIFGSRHNHTTCGTDKYGLNSSKPKGSTYPKKGVSNTRTANIKGGIYMLQTFGVEIDENFLEILLFSNKSFDKYSKKKVLPAKTVIDASVTENRSFIYIEKGVTKIVASHNTKETTISFSGDGEFIGFASLLSRGSSQFALETISETTAYFIDPYFVLNVIDESGWGTSILLKIIENLTQSVNYYGQFNLLPAKAKVAAALLHLESKKLGKGEGQLPKEICQHHLASYCQITREYATTILSKFEEEGLVKLTPKPITILDIYALKQMVGFEVAGSLH</sequence>
<dbReference type="InterPro" id="IPR036291">
    <property type="entry name" value="NAD(P)-bd_dom_sf"/>
</dbReference>
<dbReference type="InterPro" id="IPR014710">
    <property type="entry name" value="RmlC-like_jellyroll"/>
</dbReference>
<protein>
    <submittedName>
        <fullName evidence="5">Helix-turn-helix domain-containing protein</fullName>
    </submittedName>
</protein>
<dbReference type="SUPFAM" id="SSF46785">
    <property type="entry name" value="Winged helix' DNA-binding domain"/>
    <property type="match status" value="1"/>
</dbReference>
<organism evidence="5 6">
    <name type="scientific">Listeria booriae</name>
    <dbReference type="NCBI Taxonomy" id="1552123"/>
    <lineage>
        <taxon>Bacteria</taxon>
        <taxon>Bacillati</taxon>
        <taxon>Bacillota</taxon>
        <taxon>Bacilli</taxon>
        <taxon>Bacillales</taxon>
        <taxon>Listeriaceae</taxon>
        <taxon>Listeria</taxon>
    </lineage>
</organism>
<dbReference type="InterPro" id="IPR036388">
    <property type="entry name" value="WH-like_DNA-bd_sf"/>
</dbReference>
<keyword evidence="3" id="KW-0010">Activator</keyword>
<dbReference type="Gene3D" id="2.60.120.10">
    <property type="entry name" value="Jelly Rolls"/>
    <property type="match status" value="1"/>
</dbReference>
<keyword evidence="2" id="KW-0238">DNA-binding</keyword>
<dbReference type="SUPFAM" id="SSF51735">
    <property type="entry name" value="NAD(P)-binding Rossmann-fold domains"/>
    <property type="match status" value="1"/>
</dbReference>
<comment type="caution">
    <text evidence="5">The sequence shown here is derived from an EMBL/GenBank/DDBJ whole genome shotgun (WGS) entry which is preliminary data.</text>
</comment>
<dbReference type="InterPro" id="IPR012318">
    <property type="entry name" value="HTH_CRP"/>
</dbReference>
<dbReference type="Pfam" id="PF01370">
    <property type="entry name" value="Epimerase"/>
    <property type="match status" value="1"/>
</dbReference>
<dbReference type="GO" id="GO:0003677">
    <property type="term" value="F:DNA binding"/>
    <property type="evidence" value="ECO:0007669"/>
    <property type="project" value="UniProtKB-KW"/>
</dbReference>
<evidence type="ECO:0000256" key="4">
    <source>
        <dbReference type="ARBA" id="ARBA00023163"/>
    </source>
</evidence>
<keyword evidence="1" id="KW-0805">Transcription regulation</keyword>
<dbReference type="InterPro" id="IPR036390">
    <property type="entry name" value="WH_DNA-bd_sf"/>
</dbReference>
<name>A0A842B021_9LIST</name>
<dbReference type="PROSITE" id="PS51063">
    <property type="entry name" value="HTH_CRP_2"/>
    <property type="match status" value="1"/>
</dbReference>
<evidence type="ECO:0000313" key="6">
    <source>
        <dbReference type="Proteomes" id="UP000548082"/>
    </source>
</evidence>
<reference evidence="5 6" key="1">
    <citation type="submission" date="2020-03" db="EMBL/GenBank/DDBJ databases">
        <title>Soil Listeria distribution.</title>
        <authorList>
            <person name="Liao J."/>
            <person name="Wiedmann M."/>
        </authorList>
    </citation>
    <scope>NUCLEOTIDE SEQUENCE [LARGE SCALE GENOMIC DNA]</scope>
    <source>
        <strain evidence="5 6">FSL L7-0990</strain>
    </source>
</reference>
<dbReference type="AlphaFoldDB" id="A0A842B021"/>
<gene>
    <name evidence="5" type="ORF">HCA55_11115</name>
</gene>
<dbReference type="SUPFAM" id="SSF51206">
    <property type="entry name" value="cAMP-binding domain-like"/>
    <property type="match status" value="1"/>
</dbReference>
<proteinExistence type="predicted"/>
<evidence type="ECO:0000256" key="3">
    <source>
        <dbReference type="ARBA" id="ARBA00023159"/>
    </source>
</evidence>
<evidence type="ECO:0000256" key="2">
    <source>
        <dbReference type="ARBA" id="ARBA00023125"/>
    </source>
</evidence>
<dbReference type="EMBL" id="JAARVD010000005">
    <property type="protein sequence ID" value="MBC1797276.1"/>
    <property type="molecule type" value="Genomic_DNA"/>
</dbReference>
<keyword evidence="4" id="KW-0804">Transcription</keyword>
<accession>A0A842B021</accession>
<dbReference type="InterPro" id="IPR001509">
    <property type="entry name" value="Epimerase_deHydtase"/>
</dbReference>
<evidence type="ECO:0000313" key="5">
    <source>
        <dbReference type="EMBL" id="MBC1797276.1"/>
    </source>
</evidence>
<evidence type="ECO:0000256" key="1">
    <source>
        <dbReference type="ARBA" id="ARBA00023015"/>
    </source>
</evidence>